<dbReference type="SMART" id="SM00355">
    <property type="entry name" value="ZnF_C2H2"/>
    <property type="match status" value="2"/>
</dbReference>
<dbReference type="PANTHER" id="PTHR24403">
    <property type="entry name" value="ZINC FINGER PROTEIN"/>
    <property type="match status" value="1"/>
</dbReference>
<name>A0A3P7NVL7_DIBLA</name>
<dbReference type="Gene3D" id="3.30.160.60">
    <property type="entry name" value="Classic Zinc Finger"/>
    <property type="match status" value="1"/>
</dbReference>
<dbReference type="InterPro" id="IPR036236">
    <property type="entry name" value="Znf_C2H2_sf"/>
</dbReference>
<evidence type="ECO:0000256" key="1">
    <source>
        <dbReference type="ARBA" id="ARBA00022723"/>
    </source>
</evidence>
<dbReference type="PROSITE" id="PS00028">
    <property type="entry name" value="ZINC_FINGER_C2H2_1"/>
    <property type="match status" value="1"/>
</dbReference>
<keyword evidence="4" id="KW-0862">Zinc</keyword>
<dbReference type="OrthoDB" id="9439903at2759"/>
<accession>A0A3P7NVL7</accession>
<protein>
    <recommendedName>
        <fullName evidence="6">C2H2-type domain-containing protein</fullName>
    </recommendedName>
</protein>
<keyword evidence="2" id="KW-0677">Repeat</keyword>
<sequence>MPNGTPEGGPHVGASAAADGTANPVVVWNALAPTYYPLMSSTDLFNFLPLTLDQNMTCSFCRKAFRFEKNLLRHLQKTHATGNGESILKCKLCSYTTRHYSNMYVHIRTHTAFEVARTRSKTNRELAKARASDEDSINRLIDLVPVRRALRSYLRTGVTGV</sequence>
<dbReference type="Pfam" id="PF00096">
    <property type="entry name" value="zf-C2H2"/>
    <property type="match status" value="1"/>
</dbReference>
<dbReference type="InterPro" id="IPR050688">
    <property type="entry name" value="Zinc_finger/UBP_domain"/>
</dbReference>
<reference evidence="7 8" key="1">
    <citation type="submission" date="2018-11" db="EMBL/GenBank/DDBJ databases">
        <authorList>
            <consortium name="Pathogen Informatics"/>
        </authorList>
    </citation>
    <scope>NUCLEOTIDE SEQUENCE [LARGE SCALE GENOMIC DNA]</scope>
</reference>
<keyword evidence="1" id="KW-0479">Metal-binding</keyword>
<gene>
    <name evidence="7" type="ORF">DILT_LOCUS18140</name>
</gene>
<evidence type="ECO:0000256" key="5">
    <source>
        <dbReference type="PROSITE-ProRule" id="PRU00042"/>
    </source>
</evidence>
<evidence type="ECO:0000313" key="8">
    <source>
        <dbReference type="Proteomes" id="UP000281553"/>
    </source>
</evidence>
<dbReference type="EMBL" id="UYRU01097676">
    <property type="protein sequence ID" value="VDN40108.1"/>
    <property type="molecule type" value="Genomic_DNA"/>
</dbReference>
<dbReference type="PROSITE" id="PS50157">
    <property type="entry name" value="ZINC_FINGER_C2H2_2"/>
    <property type="match status" value="2"/>
</dbReference>
<evidence type="ECO:0000256" key="4">
    <source>
        <dbReference type="ARBA" id="ARBA00022833"/>
    </source>
</evidence>
<evidence type="ECO:0000259" key="6">
    <source>
        <dbReference type="PROSITE" id="PS50157"/>
    </source>
</evidence>
<feature type="domain" description="C2H2-type" evidence="6">
    <location>
        <begin position="56"/>
        <end position="84"/>
    </location>
</feature>
<organism evidence="7 8">
    <name type="scientific">Dibothriocephalus latus</name>
    <name type="common">Fish tapeworm</name>
    <name type="synonym">Diphyllobothrium latum</name>
    <dbReference type="NCBI Taxonomy" id="60516"/>
    <lineage>
        <taxon>Eukaryota</taxon>
        <taxon>Metazoa</taxon>
        <taxon>Spiralia</taxon>
        <taxon>Lophotrochozoa</taxon>
        <taxon>Platyhelminthes</taxon>
        <taxon>Cestoda</taxon>
        <taxon>Eucestoda</taxon>
        <taxon>Diphyllobothriidea</taxon>
        <taxon>Diphyllobothriidae</taxon>
        <taxon>Dibothriocephalus</taxon>
    </lineage>
</organism>
<proteinExistence type="predicted"/>
<evidence type="ECO:0000256" key="3">
    <source>
        <dbReference type="ARBA" id="ARBA00022771"/>
    </source>
</evidence>
<evidence type="ECO:0000256" key="2">
    <source>
        <dbReference type="ARBA" id="ARBA00022737"/>
    </source>
</evidence>
<dbReference type="InterPro" id="IPR013087">
    <property type="entry name" value="Znf_C2H2_type"/>
</dbReference>
<dbReference type="PANTHER" id="PTHR24403:SF67">
    <property type="entry name" value="FI01116P-RELATED"/>
    <property type="match status" value="1"/>
</dbReference>
<feature type="domain" description="C2H2-type" evidence="6">
    <location>
        <begin position="88"/>
        <end position="115"/>
    </location>
</feature>
<dbReference type="GO" id="GO:0005634">
    <property type="term" value="C:nucleus"/>
    <property type="evidence" value="ECO:0007669"/>
    <property type="project" value="TreeGrafter"/>
</dbReference>
<keyword evidence="3 5" id="KW-0863">Zinc-finger</keyword>
<dbReference type="Proteomes" id="UP000281553">
    <property type="component" value="Unassembled WGS sequence"/>
</dbReference>
<dbReference type="AlphaFoldDB" id="A0A3P7NVL7"/>
<keyword evidence="8" id="KW-1185">Reference proteome</keyword>
<dbReference type="GO" id="GO:0010468">
    <property type="term" value="P:regulation of gene expression"/>
    <property type="evidence" value="ECO:0007669"/>
    <property type="project" value="TreeGrafter"/>
</dbReference>
<dbReference type="GO" id="GO:0008270">
    <property type="term" value="F:zinc ion binding"/>
    <property type="evidence" value="ECO:0007669"/>
    <property type="project" value="UniProtKB-KW"/>
</dbReference>
<evidence type="ECO:0000313" key="7">
    <source>
        <dbReference type="EMBL" id="VDN40108.1"/>
    </source>
</evidence>
<dbReference type="SUPFAM" id="SSF57667">
    <property type="entry name" value="beta-beta-alpha zinc fingers"/>
    <property type="match status" value="1"/>
</dbReference>